<comment type="caution">
    <text evidence="1">The sequence shown here is derived from an EMBL/GenBank/DDBJ whole genome shotgun (WGS) entry which is preliminary data.</text>
</comment>
<reference evidence="2" key="1">
    <citation type="journal article" date="2022" name="Nat. Commun.">
        <title>Chromosome evolution and the genetic basis of agronomically important traits in greater yam.</title>
        <authorList>
            <person name="Bredeson J.V."/>
            <person name="Lyons J.B."/>
            <person name="Oniyinde I.O."/>
            <person name="Okereke N.R."/>
            <person name="Kolade O."/>
            <person name="Nnabue I."/>
            <person name="Nwadili C.O."/>
            <person name="Hribova E."/>
            <person name="Parker M."/>
            <person name="Nwogha J."/>
            <person name="Shu S."/>
            <person name="Carlson J."/>
            <person name="Kariba R."/>
            <person name="Muthemba S."/>
            <person name="Knop K."/>
            <person name="Barton G.J."/>
            <person name="Sherwood A.V."/>
            <person name="Lopez-Montes A."/>
            <person name="Asiedu R."/>
            <person name="Jamnadass R."/>
            <person name="Muchugi A."/>
            <person name="Goodstein D."/>
            <person name="Egesi C.N."/>
            <person name="Featherston J."/>
            <person name="Asfaw A."/>
            <person name="Simpson G.G."/>
            <person name="Dolezel J."/>
            <person name="Hendre P.S."/>
            <person name="Van Deynze A."/>
            <person name="Kumar P.L."/>
            <person name="Obidiegwu J.E."/>
            <person name="Bhattacharjee R."/>
            <person name="Rokhsar D.S."/>
        </authorList>
    </citation>
    <scope>NUCLEOTIDE SEQUENCE [LARGE SCALE GENOMIC DNA]</scope>
    <source>
        <strain evidence="2">cv. TDa95/00328</strain>
    </source>
</reference>
<dbReference type="Proteomes" id="UP000827976">
    <property type="component" value="Chromosome 14"/>
</dbReference>
<evidence type="ECO:0000313" key="2">
    <source>
        <dbReference type="Proteomes" id="UP000827976"/>
    </source>
</evidence>
<gene>
    <name evidence="1" type="ORF">IHE45_14G054900</name>
</gene>
<evidence type="ECO:0000313" key="1">
    <source>
        <dbReference type="EMBL" id="KAH7663430.1"/>
    </source>
</evidence>
<accession>A0ACB7URY1</accession>
<keyword evidence="2" id="KW-1185">Reference proteome</keyword>
<protein>
    <submittedName>
        <fullName evidence="1">Aldolase-type TIM barrel-containing protein</fullName>
    </submittedName>
</protein>
<organism evidence="1 2">
    <name type="scientific">Dioscorea alata</name>
    <name type="common">Purple yam</name>
    <dbReference type="NCBI Taxonomy" id="55571"/>
    <lineage>
        <taxon>Eukaryota</taxon>
        <taxon>Viridiplantae</taxon>
        <taxon>Streptophyta</taxon>
        <taxon>Embryophyta</taxon>
        <taxon>Tracheophyta</taxon>
        <taxon>Spermatophyta</taxon>
        <taxon>Magnoliopsida</taxon>
        <taxon>Liliopsida</taxon>
        <taxon>Dioscoreales</taxon>
        <taxon>Dioscoreaceae</taxon>
        <taxon>Dioscorea</taxon>
    </lineage>
</organism>
<dbReference type="EMBL" id="CM037024">
    <property type="protein sequence ID" value="KAH7663430.1"/>
    <property type="molecule type" value="Genomic_DNA"/>
</dbReference>
<proteinExistence type="predicted"/>
<sequence length="118" mass="13578">MKRRIILVFLYVGYWYLLSVTTYFHAVVVSIDPHGVYLKSLDDVKFKTVKVSAPGPDGDEYAWYQCTVHQHIRLQWSQISSVMLLLCVLLLVTYAKVTAACRICLQGAILKHQMRCLK</sequence>
<name>A0ACB7URY1_DIOAL</name>